<evidence type="ECO:0000313" key="11">
    <source>
        <dbReference type="Proteomes" id="UP000230750"/>
    </source>
</evidence>
<evidence type="ECO:0000256" key="8">
    <source>
        <dbReference type="PROSITE-ProRule" id="PRU00042"/>
    </source>
</evidence>
<dbReference type="OrthoDB" id="6077919at2759"/>
<keyword evidence="5" id="KW-0805">Transcription regulation</keyword>
<evidence type="ECO:0000256" key="6">
    <source>
        <dbReference type="ARBA" id="ARBA00023163"/>
    </source>
</evidence>
<dbReference type="GO" id="GO:0006357">
    <property type="term" value="P:regulation of transcription by RNA polymerase II"/>
    <property type="evidence" value="ECO:0007669"/>
    <property type="project" value="TreeGrafter"/>
</dbReference>
<dbReference type="PROSITE" id="PS50157">
    <property type="entry name" value="ZINC_FINGER_C2H2_2"/>
    <property type="match status" value="1"/>
</dbReference>
<comment type="caution">
    <text evidence="10">The sequence shown here is derived from an EMBL/GenBank/DDBJ whole genome shotgun (WGS) entry which is preliminary data.</text>
</comment>
<dbReference type="PANTHER" id="PTHR46179">
    <property type="entry name" value="ZINC FINGER PROTEIN"/>
    <property type="match status" value="1"/>
</dbReference>
<keyword evidence="2" id="KW-0479">Metal-binding</keyword>
<evidence type="ECO:0000256" key="5">
    <source>
        <dbReference type="ARBA" id="ARBA00023015"/>
    </source>
</evidence>
<evidence type="ECO:0000256" key="4">
    <source>
        <dbReference type="ARBA" id="ARBA00022833"/>
    </source>
</evidence>
<evidence type="ECO:0000259" key="9">
    <source>
        <dbReference type="PROSITE" id="PS50157"/>
    </source>
</evidence>
<evidence type="ECO:0000256" key="2">
    <source>
        <dbReference type="ARBA" id="ARBA00022723"/>
    </source>
</evidence>
<evidence type="ECO:0000313" key="10">
    <source>
        <dbReference type="EMBL" id="PIK59041.1"/>
    </source>
</evidence>
<gene>
    <name evidence="10" type="ORF">BSL78_04068</name>
</gene>
<dbReference type="PROSITE" id="PS00028">
    <property type="entry name" value="ZINC_FINGER_C2H2_1"/>
    <property type="match status" value="1"/>
</dbReference>
<name>A0A2G8LFM3_STIJA</name>
<comment type="subcellular location">
    <subcellularLocation>
        <location evidence="1">Nucleus</location>
    </subcellularLocation>
</comment>
<proteinExistence type="predicted"/>
<dbReference type="SUPFAM" id="SSF57667">
    <property type="entry name" value="beta-beta-alpha zinc fingers"/>
    <property type="match status" value="2"/>
</dbReference>
<dbReference type="EMBL" id="MRZV01000095">
    <property type="protein sequence ID" value="PIK59041.1"/>
    <property type="molecule type" value="Genomic_DNA"/>
</dbReference>
<dbReference type="InterPro" id="IPR013087">
    <property type="entry name" value="Znf_C2H2_type"/>
</dbReference>
<sequence length="131" mass="15171">MYSSLRKHVKVHSLDRPYPCPFKGCTFRFTSEVPCKIHYQAHTTQGQRFACSKCNNRFPRKHHLLRHQVKVHGDSIEAQENNCNAFAESLSNSLVETFHVDHVEEAAAKAVIEEFHVVDQHHLDMVEELHP</sequence>
<evidence type="ECO:0000256" key="3">
    <source>
        <dbReference type="ARBA" id="ARBA00022771"/>
    </source>
</evidence>
<keyword evidence="6" id="KW-0804">Transcription</keyword>
<dbReference type="STRING" id="307972.A0A2G8LFM3"/>
<dbReference type="SMART" id="SM00355">
    <property type="entry name" value="ZnF_C2H2"/>
    <property type="match status" value="2"/>
</dbReference>
<dbReference type="Gene3D" id="3.30.160.60">
    <property type="entry name" value="Classic Zinc Finger"/>
    <property type="match status" value="2"/>
</dbReference>
<keyword evidence="4" id="KW-0862">Zinc</keyword>
<dbReference type="InterPro" id="IPR036236">
    <property type="entry name" value="Znf_C2H2_sf"/>
</dbReference>
<keyword evidence="7" id="KW-0539">Nucleus</keyword>
<dbReference type="AlphaFoldDB" id="A0A2G8LFM3"/>
<dbReference type="GO" id="GO:0005634">
    <property type="term" value="C:nucleus"/>
    <property type="evidence" value="ECO:0007669"/>
    <property type="project" value="UniProtKB-SubCell"/>
</dbReference>
<feature type="domain" description="C2H2-type" evidence="9">
    <location>
        <begin position="49"/>
        <end position="77"/>
    </location>
</feature>
<dbReference type="PANTHER" id="PTHR46179:SF13">
    <property type="entry name" value="C2H2-TYPE DOMAIN-CONTAINING PROTEIN"/>
    <property type="match status" value="1"/>
</dbReference>
<accession>A0A2G8LFM3</accession>
<protein>
    <recommendedName>
        <fullName evidence="9">C2H2-type domain-containing protein</fullName>
    </recommendedName>
</protein>
<evidence type="ECO:0000256" key="1">
    <source>
        <dbReference type="ARBA" id="ARBA00004123"/>
    </source>
</evidence>
<dbReference type="GO" id="GO:0008270">
    <property type="term" value="F:zinc ion binding"/>
    <property type="evidence" value="ECO:0007669"/>
    <property type="project" value="UniProtKB-KW"/>
</dbReference>
<dbReference type="InterPro" id="IPR051061">
    <property type="entry name" value="Zinc_finger_trans_reg"/>
</dbReference>
<dbReference type="Proteomes" id="UP000230750">
    <property type="component" value="Unassembled WGS sequence"/>
</dbReference>
<organism evidence="10 11">
    <name type="scientific">Stichopus japonicus</name>
    <name type="common">Sea cucumber</name>
    <dbReference type="NCBI Taxonomy" id="307972"/>
    <lineage>
        <taxon>Eukaryota</taxon>
        <taxon>Metazoa</taxon>
        <taxon>Echinodermata</taxon>
        <taxon>Eleutherozoa</taxon>
        <taxon>Echinozoa</taxon>
        <taxon>Holothuroidea</taxon>
        <taxon>Aspidochirotacea</taxon>
        <taxon>Aspidochirotida</taxon>
        <taxon>Stichopodidae</taxon>
        <taxon>Apostichopus</taxon>
    </lineage>
</organism>
<evidence type="ECO:0000256" key="7">
    <source>
        <dbReference type="ARBA" id="ARBA00023242"/>
    </source>
</evidence>
<keyword evidence="11" id="KW-1185">Reference proteome</keyword>
<reference evidence="10 11" key="1">
    <citation type="journal article" date="2017" name="PLoS Biol.">
        <title>The sea cucumber genome provides insights into morphological evolution and visceral regeneration.</title>
        <authorList>
            <person name="Zhang X."/>
            <person name="Sun L."/>
            <person name="Yuan J."/>
            <person name="Sun Y."/>
            <person name="Gao Y."/>
            <person name="Zhang L."/>
            <person name="Li S."/>
            <person name="Dai H."/>
            <person name="Hamel J.F."/>
            <person name="Liu C."/>
            <person name="Yu Y."/>
            <person name="Liu S."/>
            <person name="Lin W."/>
            <person name="Guo K."/>
            <person name="Jin S."/>
            <person name="Xu P."/>
            <person name="Storey K.B."/>
            <person name="Huan P."/>
            <person name="Zhang T."/>
            <person name="Zhou Y."/>
            <person name="Zhang J."/>
            <person name="Lin C."/>
            <person name="Li X."/>
            <person name="Xing L."/>
            <person name="Huo D."/>
            <person name="Sun M."/>
            <person name="Wang L."/>
            <person name="Mercier A."/>
            <person name="Li F."/>
            <person name="Yang H."/>
            <person name="Xiang J."/>
        </authorList>
    </citation>
    <scope>NUCLEOTIDE SEQUENCE [LARGE SCALE GENOMIC DNA]</scope>
    <source>
        <strain evidence="10">Shaxun</strain>
        <tissue evidence="10">Muscle</tissue>
    </source>
</reference>
<keyword evidence="3 8" id="KW-0863">Zinc-finger</keyword>